<dbReference type="KEGG" id="tmw:THMA_0892"/>
<evidence type="ECO:0000259" key="3">
    <source>
        <dbReference type="PROSITE" id="PS51178"/>
    </source>
</evidence>
<evidence type="ECO:0000313" key="4">
    <source>
        <dbReference type="EMBL" id="AAD35952.1"/>
    </source>
</evidence>
<dbReference type="EnsemblBacteria" id="AAD35952">
    <property type="protein sequence ID" value="AAD35952"/>
    <property type="gene ID" value="TM_0870"/>
</dbReference>
<keyword evidence="5" id="KW-1185">Reference proteome</keyword>
<evidence type="ECO:0000256" key="2">
    <source>
        <dbReference type="ARBA" id="ARBA00023136"/>
    </source>
</evidence>
<dbReference type="SUPFAM" id="SSF56601">
    <property type="entry name" value="beta-lactamase/transpeptidase-like"/>
    <property type="match status" value="1"/>
</dbReference>
<dbReference type="FunCoup" id="Q9WZX4">
    <property type="interactions" value="273"/>
</dbReference>
<dbReference type="InterPro" id="IPR005543">
    <property type="entry name" value="PASTA_dom"/>
</dbReference>
<dbReference type="GO" id="GO:0008658">
    <property type="term" value="F:penicillin binding"/>
    <property type="evidence" value="ECO:0000318"/>
    <property type="project" value="GO_Central"/>
</dbReference>
<dbReference type="Gene3D" id="3.40.710.10">
    <property type="entry name" value="DD-peptidase/beta-lactamase superfamily"/>
    <property type="match status" value="1"/>
</dbReference>
<dbReference type="EMBL" id="AE000512">
    <property type="protein sequence ID" value="AAD35952.1"/>
    <property type="molecule type" value="Genomic_DNA"/>
</dbReference>
<comment type="subcellular location">
    <subcellularLocation>
        <location evidence="1">Membrane</location>
    </subcellularLocation>
</comment>
<dbReference type="KEGG" id="tmm:Tmari_0872"/>
<feature type="domain" description="PASTA" evidence="3">
    <location>
        <begin position="522"/>
        <end position="581"/>
    </location>
</feature>
<dbReference type="InterPro" id="IPR012338">
    <property type="entry name" value="Beta-lactam/transpept-like"/>
</dbReference>
<dbReference type="InterPro" id="IPR036138">
    <property type="entry name" value="PBP_dimer_sf"/>
</dbReference>
<dbReference type="SUPFAM" id="SSF54184">
    <property type="entry name" value="Penicillin-binding protein 2x (pbp-2x), c-terminal domain"/>
    <property type="match status" value="1"/>
</dbReference>
<dbReference type="OrthoDB" id="9757901at2"/>
<proteinExistence type="predicted"/>
<dbReference type="Pfam" id="PF03793">
    <property type="entry name" value="PASTA"/>
    <property type="match status" value="1"/>
</dbReference>
<dbReference type="InterPro" id="IPR001460">
    <property type="entry name" value="PCN-bd_Tpept"/>
</dbReference>
<evidence type="ECO:0000313" key="5">
    <source>
        <dbReference type="Proteomes" id="UP000008183"/>
    </source>
</evidence>
<dbReference type="DNASU" id="898543"/>
<dbReference type="GO" id="GO:0071555">
    <property type="term" value="P:cell wall organization"/>
    <property type="evidence" value="ECO:0000318"/>
    <property type="project" value="GO_Central"/>
</dbReference>
<dbReference type="SMART" id="SM00740">
    <property type="entry name" value="PASTA"/>
    <property type="match status" value="1"/>
</dbReference>
<dbReference type="InterPro" id="IPR050515">
    <property type="entry name" value="Beta-lactam/transpept"/>
</dbReference>
<dbReference type="PATRIC" id="fig|243274.17.peg.871"/>
<dbReference type="PROSITE" id="PS51178">
    <property type="entry name" value="PASTA"/>
    <property type="match status" value="1"/>
</dbReference>
<dbReference type="Gene3D" id="3.30.450.330">
    <property type="match status" value="1"/>
</dbReference>
<sequence>MEKRLWLLLAIFAIFLTVSFMNLFFFPLAGERENWFVSIPPRRGSVLDVRGRKIVYDSPEYVAYLDVDFFKRQNGDIKALEKTLQNCGITKSAEEVMEYKFFKLTEGEDKVDVLKKIESELLPFVNIELVYTRKKIQDYATGILLGTVIDGTGKGGIEGFFDDQLQGKRKGFLELRYRGARLSPTLVNYSPPENGKDVWLSLDLDLQRRVYDIISKAVEGNSAEAGHVIVMESKTGRILSMVTTRNWNDLIGGYIEPGSTIKPLVYAIALETHSASPDFTVECEGSIKPVEQLPVIIRDIEKHGLVDFSAGIVKSCNVMSVKVGELITEKTGVEGFYEWLRKVGFGEKTGIEMEGEIAGVLREPKKWSLIDPAEISIGQGIGVTPVQLIASLNIFANDGYWVKPTILKDSPVKKRRVFSKETTDVIRQAMVRVVEEGTGKLAQVKGIAIAGKTGTAQKAVGGEYRNLYHSLFVGFFPAEDPKYTILVHLDSPSGAFYGGEVAAPVFREIVEILTEKEDGRIRIVKGLMPDLRGLPVRDALLVLESLGVKDVEIKGKGWKVSEQTPPPNHPLEGPVILFLSDQK</sequence>
<gene>
    <name evidence="4" type="ordered locus">TM_0870</name>
</gene>
<evidence type="ECO:0000256" key="1">
    <source>
        <dbReference type="ARBA" id="ARBA00004370"/>
    </source>
</evidence>
<dbReference type="Proteomes" id="UP000008183">
    <property type="component" value="Chromosome"/>
</dbReference>
<dbReference type="PANTHER" id="PTHR30627">
    <property type="entry name" value="PEPTIDOGLYCAN D,D-TRANSPEPTIDASE"/>
    <property type="match status" value="1"/>
</dbReference>
<dbReference type="GO" id="GO:0005886">
    <property type="term" value="C:plasma membrane"/>
    <property type="evidence" value="ECO:0000318"/>
    <property type="project" value="GO_Central"/>
</dbReference>
<accession>Q9WZX4</accession>
<dbReference type="Pfam" id="PF00905">
    <property type="entry name" value="Transpeptidase"/>
    <property type="match status" value="1"/>
</dbReference>
<name>Q9WZX4_THEMA</name>
<organism evidence="4 5">
    <name type="scientific">Thermotoga maritima (strain ATCC 43589 / DSM 3109 / JCM 10099 / NBRC 100826 / MSB8)</name>
    <dbReference type="NCBI Taxonomy" id="243274"/>
    <lineage>
        <taxon>Bacteria</taxon>
        <taxon>Thermotogati</taxon>
        <taxon>Thermotogota</taxon>
        <taxon>Thermotogae</taxon>
        <taxon>Thermotogales</taxon>
        <taxon>Thermotogaceae</taxon>
        <taxon>Thermotoga</taxon>
    </lineage>
</organism>
<dbReference type="KEGG" id="tmi:THEMA_00285"/>
<dbReference type="SUPFAM" id="SSF56519">
    <property type="entry name" value="Penicillin binding protein dimerisation domain"/>
    <property type="match status" value="1"/>
</dbReference>
<accession>G4FCV4</accession>
<dbReference type="CDD" id="cd06575">
    <property type="entry name" value="PASTA_Pbp2x-like_2"/>
    <property type="match status" value="1"/>
</dbReference>
<dbReference type="Gene3D" id="3.90.1310.10">
    <property type="entry name" value="Penicillin-binding protein 2a (Domain 2)"/>
    <property type="match status" value="1"/>
</dbReference>
<dbReference type="InParanoid" id="Q9WZX4"/>
<reference evidence="4 5" key="1">
    <citation type="journal article" date="1999" name="Nature">
        <title>Evidence for lateral gene transfer between Archaea and Bacteria from genome sequence of Thermotoga maritima.</title>
        <authorList>
            <person name="Nelson K.E."/>
            <person name="Clayton R.A."/>
            <person name="Gill S.R."/>
            <person name="Gwinn M.L."/>
            <person name="Dodson R.J."/>
            <person name="Haft D.H."/>
            <person name="Hickey E.K."/>
            <person name="Peterson J.D."/>
            <person name="Nelson W.C."/>
            <person name="Ketchum K.A."/>
            <person name="McDonald L."/>
            <person name="Utterback T.R."/>
            <person name="Malek J.A."/>
            <person name="Linher K.D."/>
            <person name="Garrett M.M."/>
            <person name="Stewart A.M."/>
            <person name="Cotton M.D."/>
            <person name="Pratt M.S."/>
            <person name="Phillips C.A."/>
            <person name="Richardson D."/>
            <person name="Heidelberg J."/>
            <person name="Sutton G.G."/>
            <person name="Fleischmann R.D."/>
            <person name="White O."/>
            <person name="Salzberg S.L."/>
            <person name="Smith H.O."/>
            <person name="Venter J.C."/>
            <person name="Fraser C.M."/>
        </authorList>
    </citation>
    <scope>NUCLEOTIDE SEQUENCE [LARGE SCALE GENOMIC DNA]</scope>
    <source>
        <strain evidence="5">ATCC 43589 / DSM 3109 / JCM 10099 / NBRC 100826 / MSB8</strain>
    </source>
</reference>
<dbReference type="RefSeq" id="WP_004080731.1">
    <property type="nucleotide sequence ID" value="NC_000853.1"/>
</dbReference>
<dbReference type="KEGG" id="tma:TM0870"/>
<dbReference type="PANTHER" id="PTHR30627:SF1">
    <property type="entry name" value="PEPTIDOGLYCAN D,D-TRANSPEPTIDASE FTSI"/>
    <property type="match status" value="1"/>
</dbReference>
<dbReference type="AlphaFoldDB" id="Q9WZX4"/>
<protein>
    <submittedName>
        <fullName evidence="4">Penicillin-binding protein 2</fullName>
    </submittedName>
</protein>
<dbReference type="PIR" id="A72323">
    <property type="entry name" value="A72323"/>
</dbReference>
<dbReference type="PaxDb" id="243274-THEMA_00285"/>
<keyword evidence="2" id="KW-0472">Membrane</keyword>